<keyword evidence="3" id="KW-1185">Reference proteome</keyword>
<gene>
    <name evidence="2" type="ORF">JOD17_002903</name>
</gene>
<dbReference type="Proteomes" id="UP000741863">
    <property type="component" value="Unassembled WGS sequence"/>
</dbReference>
<evidence type="ECO:0000256" key="1">
    <source>
        <dbReference type="SAM" id="MobiDB-lite"/>
    </source>
</evidence>
<protein>
    <submittedName>
        <fullName evidence="2">Uncharacterized protein</fullName>
    </submittedName>
</protein>
<comment type="caution">
    <text evidence="2">The sequence shown here is derived from an EMBL/GenBank/DDBJ whole genome shotgun (WGS) entry which is preliminary data.</text>
</comment>
<accession>A0ABS2PEW4</accession>
<evidence type="ECO:0000313" key="2">
    <source>
        <dbReference type="EMBL" id="MBM7633807.1"/>
    </source>
</evidence>
<reference evidence="2 3" key="1">
    <citation type="submission" date="2021-01" db="EMBL/GenBank/DDBJ databases">
        <title>Genomic Encyclopedia of Type Strains, Phase IV (KMG-IV): sequencing the most valuable type-strain genomes for metagenomic binning, comparative biology and taxonomic classification.</title>
        <authorList>
            <person name="Goeker M."/>
        </authorList>
    </citation>
    <scope>NUCLEOTIDE SEQUENCE [LARGE SCALE GENOMIC DNA]</scope>
    <source>
        <strain evidence="2 3">DSM 25540</strain>
    </source>
</reference>
<feature type="region of interest" description="Disordered" evidence="1">
    <location>
        <begin position="1"/>
        <end position="47"/>
    </location>
</feature>
<dbReference type="EMBL" id="JAFBEC010000008">
    <property type="protein sequence ID" value="MBM7633807.1"/>
    <property type="molecule type" value="Genomic_DNA"/>
</dbReference>
<evidence type="ECO:0000313" key="3">
    <source>
        <dbReference type="Proteomes" id="UP000741863"/>
    </source>
</evidence>
<proteinExistence type="predicted"/>
<sequence length="80" mass="9037">MAKRKSAAPKTKSNSRSLKNSEYKSRTTKAKSKKKQSKRKKAVARAKKVGRVGLEAYLTYSPNGSKRRIQLNTLKRVIKS</sequence>
<feature type="compositionally biased region" description="Basic residues" evidence="1">
    <location>
        <begin position="26"/>
        <end position="47"/>
    </location>
</feature>
<name>A0ABS2PEW4_9BACL</name>
<organism evidence="2 3">
    <name type="scientific">Geomicrobium sediminis</name>
    <dbReference type="NCBI Taxonomy" id="1347788"/>
    <lineage>
        <taxon>Bacteria</taxon>
        <taxon>Bacillati</taxon>
        <taxon>Bacillota</taxon>
        <taxon>Bacilli</taxon>
        <taxon>Bacillales</taxon>
        <taxon>Geomicrobium</taxon>
    </lineage>
</organism>